<reference evidence="1" key="1">
    <citation type="submission" date="2020-11" db="EMBL/GenBank/DDBJ databases">
        <authorList>
            <person name="Tran Van P."/>
        </authorList>
    </citation>
    <scope>NUCLEOTIDE SEQUENCE</scope>
</reference>
<sequence length="404" mass="46115">MHRGHYGRFTHAQRTLQEIHTCTEDTTGDSHMHRGHYRRFTHAQRTLQDIYTCTEETKRVTYAQRTLREIHTCTEDTTGYSHMHRGHYGRFTHAQRKLRESHAQRKLRESHMHRGHYGRFTHGQKDFSQLNTKCTYPGFNLKTTTPGLWDDGVIDPVDSRKVLGLSLSAALNAPIQEYKFGIFRIYLLACQCGSASPISRKTTNEIARLVLMFTIAAFLSCRMTISIKHAAYYCKPRAAHPARLGISGVRLSSEILFCQVCRKGDGSKMGMKRGCQGRCRSSCKSRCFYRSVGLLCSLFYTHCRGNCSSGPDGNRLFFYVIGEARRFIYSISLITLKYQLQRLVAKCVCWGSPHLLISFFSGLCWTHNIKGHTHLLTSRDSPNLLTSRDILISSHLATPQSPHI</sequence>
<evidence type="ECO:0000313" key="1">
    <source>
        <dbReference type="EMBL" id="CAD7444887.1"/>
    </source>
</evidence>
<gene>
    <name evidence="1" type="ORF">TBIB3V08_LOCUS7252</name>
</gene>
<dbReference type="Gene3D" id="3.90.226.10">
    <property type="entry name" value="2-enoyl-CoA Hydratase, Chain A, domain 1"/>
    <property type="match status" value="1"/>
</dbReference>
<dbReference type="AlphaFoldDB" id="A0A7R9F0Q2"/>
<protein>
    <submittedName>
        <fullName evidence="1">Uncharacterized protein</fullName>
    </submittedName>
</protein>
<name>A0A7R9F0Q2_9NEOP</name>
<dbReference type="EMBL" id="OD566940">
    <property type="protein sequence ID" value="CAD7444887.1"/>
    <property type="molecule type" value="Genomic_DNA"/>
</dbReference>
<accession>A0A7R9F0Q2</accession>
<organism evidence="1">
    <name type="scientific">Timema bartmani</name>
    <dbReference type="NCBI Taxonomy" id="61472"/>
    <lineage>
        <taxon>Eukaryota</taxon>
        <taxon>Metazoa</taxon>
        <taxon>Ecdysozoa</taxon>
        <taxon>Arthropoda</taxon>
        <taxon>Hexapoda</taxon>
        <taxon>Insecta</taxon>
        <taxon>Pterygota</taxon>
        <taxon>Neoptera</taxon>
        <taxon>Polyneoptera</taxon>
        <taxon>Phasmatodea</taxon>
        <taxon>Timematodea</taxon>
        <taxon>Timematoidea</taxon>
        <taxon>Timematidae</taxon>
        <taxon>Timema</taxon>
    </lineage>
</organism>
<proteinExistence type="predicted"/>